<dbReference type="PANTHER" id="PTHR24006">
    <property type="entry name" value="UBIQUITIN CARBOXYL-TERMINAL HYDROLASE"/>
    <property type="match status" value="1"/>
</dbReference>
<dbReference type="PROSITE" id="PS00973">
    <property type="entry name" value="USP_2"/>
    <property type="match status" value="1"/>
</dbReference>
<dbReference type="PANTHER" id="PTHR24006:SF702">
    <property type="entry name" value="UBIQUITIN CARBOXYL-TERMINAL HYDROLASE 47"/>
    <property type="match status" value="1"/>
</dbReference>
<reference evidence="3" key="1">
    <citation type="journal article" date="2023" name="Commun. Biol.">
        <title>Genome analysis of Parmales, the sister group of diatoms, reveals the evolutionary specialization of diatoms from phago-mixotrophs to photoautotrophs.</title>
        <authorList>
            <person name="Ban H."/>
            <person name="Sato S."/>
            <person name="Yoshikawa S."/>
            <person name="Yamada K."/>
            <person name="Nakamura Y."/>
            <person name="Ichinomiya M."/>
            <person name="Sato N."/>
            <person name="Blanc-Mathieu R."/>
            <person name="Endo H."/>
            <person name="Kuwata A."/>
            <person name="Ogata H."/>
        </authorList>
    </citation>
    <scope>NUCLEOTIDE SEQUENCE [LARGE SCALE GENOMIC DNA]</scope>
    <source>
        <strain evidence="3">NIES 3699</strain>
    </source>
</reference>
<sequence length="926" mass="103422">MLEPVNIDAESLARLKEAVGSSSAFGGGGLFYFKSKEEQQSHTGLSNESMTCFLNSLMQNFYFSPLRARLYTSWSTCSEEEKERNLILKSLVTLFATMELTKRASVSTKALTNSFGWDASQRSNQSDIHELQTVLFDSINLPNLITELYEFKVQDNLDFTCPCGAINKRSKTQTVTDLQLGIKPGNFEASLKEWESLEIMEGENGVECEKCKKKCDAKKYQCISSLPPILNLCLRRLEFNMTTLRRVRVSSSFSVPMEISIGTGLSTEGGEETKQKYDLTSVMVHSGTANGGHYYSYNRSTVAGDSTWVKCNDSMTTTLSHEEMLSTLKSLGTTVYMVVFVKCSFDEVCEVPEDLKETMEREEKEWGELRDIWNRKKEIVDLKITYENGNGNGGAEVENISVKNTETLSDLLSYLCEKRNLETSNCRLRRYNFSKPGETFTGREDTGLEKLNINGSRSDLLFETKTDGEVFEDFFVDDLLINLLIVDCNVRKPAQLDFKLLTNPVIEGEEGVVYVQAQPFRKASTFSTMVETLKTKNGVGSPAIFYVDLEELKDMNSPILMDTPLSTSGLHLGSVLVYDNLPMKPSEVVKSYESFKNIITIKYNVPDSVGGEEKSVDIDKNLNIADLISSISDGLMDVSEPIYLRRTSKGHQIRSTSLSGEPLTLKKAGLIRSGSVHVEKGAGLGVNEYETVFYLRSKSNEAVLTCNINGDMTVNDVRELCFSKLGVELNIPTAKHLRCHDKPSNKLLRSTSKFSSTSAKKAESRQILLTPLNFSEEIPETSTVVNVKFLVYTLKSPKKPKVINSGTILPLPSSSIPSLLSTCSSRWVNKVPLNSTWSVAKSFKSIKDYSKLKWFTEGPITDLSLKDSDTIILLAVENGEGTEEEGKENFIKSSPWRGNVAINRQVRKERGISIKKYEDGLRTESA</sequence>
<dbReference type="GO" id="GO:0004843">
    <property type="term" value="F:cysteine-type deubiquitinase activity"/>
    <property type="evidence" value="ECO:0007669"/>
    <property type="project" value="InterPro"/>
</dbReference>
<dbReference type="Proteomes" id="UP001165160">
    <property type="component" value="Unassembled WGS sequence"/>
</dbReference>
<dbReference type="GO" id="GO:0016579">
    <property type="term" value="P:protein deubiquitination"/>
    <property type="evidence" value="ECO:0007669"/>
    <property type="project" value="InterPro"/>
</dbReference>
<organism evidence="2 3">
    <name type="scientific">Triparma verrucosa</name>
    <dbReference type="NCBI Taxonomy" id="1606542"/>
    <lineage>
        <taxon>Eukaryota</taxon>
        <taxon>Sar</taxon>
        <taxon>Stramenopiles</taxon>
        <taxon>Ochrophyta</taxon>
        <taxon>Bolidophyceae</taxon>
        <taxon>Parmales</taxon>
        <taxon>Triparmaceae</taxon>
        <taxon>Triparma</taxon>
    </lineage>
</organism>
<feature type="domain" description="USP" evidence="1">
    <location>
        <begin position="43"/>
        <end position="343"/>
    </location>
</feature>
<dbReference type="InterPro" id="IPR050164">
    <property type="entry name" value="Peptidase_C19"/>
</dbReference>
<dbReference type="EMBL" id="BRXX01000239">
    <property type="protein sequence ID" value="GMH99839.1"/>
    <property type="molecule type" value="Genomic_DNA"/>
</dbReference>
<protein>
    <recommendedName>
        <fullName evidence="1">USP domain-containing protein</fullName>
    </recommendedName>
</protein>
<dbReference type="PROSITE" id="PS50235">
    <property type="entry name" value="USP_3"/>
    <property type="match status" value="1"/>
</dbReference>
<dbReference type="GO" id="GO:0005634">
    <property type="term" value="C:nucleus"/>
    <property type="evidence" value="ECO:0007669"/>
    <property type="project" value="TreeGrafter"/>
</dbReference>
<dbReference type="SUPFAM" id="SSF54001">
    <property type="entry name" value="Cysteine proteinases"/>
    <property type="match status" value="1"/>
</dbReference>
<dbReference type="InterPro" id="IPR001394">
    <property type="entry name" value="Peptidase_C19_UCH"/>
</dbReference>
<dbReference type="InterPro" id="IPR028889">
    <property type="entry name" value="USP"/>
</dbReference>
<accession>A0A9W7BZL2</accession>
<dbReference type="AlphaFoldDB" id="A0A9W7BZL2"/>
<comment type="caution">
    <text evidence="2">The sequence shown here is derived from an EMBL/GenBank/DDBJ whole genome shotgun (WGS) entry which is preliminary data.</text>
</comment>
<proteinExistence type="predicted"/>
<dbReference type="InterPro" id="IPR038765">
    <property type="entry name" value="Papain-like_cys_pep_sf"/>
</dbReference>
<keyword evidence="3" id="KW-1185">Reference proteome</keyword>
<name>A0A9W7BZL2_9STRA</name>
<evidence type="ECO:0000259" key="1">
    <source>
        <dbReference type="PROSITE" id="PS50235"/>
    </source>
</evidence>
<dbReference type="Gene3D" id="3.90.70.10">
    <property type="entry name" value="Cysteine proteinases"/>
    <property type="match status" value="1"/>
</dbReference>
<evidence type="ECO:0000313" key="3">
    <source>
        <dbReference type="Proteomes" id="UP001165160"/>
    </source>
</evidence>
<dbReference type="InterPro" id="IPR018200">
    <property type="entry name" value="USP_CS"/>
</dbReference>
<gene>
    <name evidence="2" type="ORF">TrVE_jg2126</name>
</gene>
<dbReference type="Pfam" id="PF00443">
    <property type="entry name" value="UCH"/>
    <property type="match status" value="1"/>
</dbReference>
<dbReference type="GO" id="GO:0005829">
    <property type="term" value="C:cytosol"/>
    <property type="evidence" value="ECO:0007669"/>
    <property type="project" value="TreeGrafter"/>
</dbReference>
<evidence type="ECO:0000313" key="2">
    <source>
        <dbReference type="EMBL" id="GMH99839.1"/>
    </source>
</evidence>